<reference evidence="5" key="1">
    <citation type="submission" date="2022-07" db="EMBL/GenBank/DDBJ databases">
        <title>Phylogenomic reconstructions and comparative analyses of Kickxellomycotina fungi.</title>
        <authorList>
            <person name="Reynolds N.K."/>
            <person name="Stajich J.E."/>
            <person name="Barry K."/>
            <person name="Grigoriev I.V."/>
            <person name="Crous P."/>
            <person name="Smith M.E."/>
        </authorList>
    </citation>
    <scope>NUCLEOTIDE SEQUENCE</scope>
    <source>
        <strain evidence="5">NRRL 3115</strain>
    </source>
</reference>
<dbReference type="InterPro" id="IPR008250">
    <property type="entry name" value="ATPase_P-typ_transduc_dom_A_sf"/>
</dbReference>
<dbReference type="PRINTS" id="PR00119">
    <property type="entry name" value="CATATPASE"/>
</dbReference>
<comment type="caution">
    <text evidence="5">The sequence shown here is derived from an EMBL/GenBank/DDBJ whole genome shotgun (WGS) entry which is preliminary data.</text>
</comment>
<dbReference type="GO" id="GO:0030007">
    <property type="term" value="P:intracellular potassium ion homeostasis"/>
    <property type="evidence" value="ECO:0007669"/>
    <property type="project" value="TreeGrafter"/>
</dbReference>
<evidence type="ECO:0000259" key="4">
    <source>
        <dbReference type="Pfam" id="PF00122"/>
    </source>
</evidence>
<evidence type="ECO:0000256" key="2">
    <source>
        <dbReference type="ARBA" id="ARBA00022475"/>
    </source>
</evidence>
<dbReference type="InterPro" id="IPR059000">
    <property type="entry name" value="ATPase_P-type_domA"/>
</dbReference>
<feature type="domain" description="P-type ATPase A" evidence="4">
    <location>
        <begin position="9"/>
        <end position="111"/>
    </location>
</feature>
<dbReference type="Gene3D" id="3.40.50.1000">
    <property type="entry name" value="HAD superfamily/HAD-like"/>
    <property type="match status" value="1"/>
</dbReference>
<dbReference type="Pfam" id="PF00122">
    <property type="entry name" value="E1-E2_ATPase"/>
    <property type="match status" value="1"/>
</dbReference>
<evidence type="ECO:0000256" key="3">
    <source>
        <dbReference type="SAM" id="Phobius"/>
    </source>
</evidence>
<dbReference type="GO" id="GO:0006883">
    <property type="term" value="P:intracellular sodium ion homeostasis"/>
    <property type="evidence" value="ECO:0007669"/>
    <property type="project" value="TreeGrafter"/>
</dbReference>
<dbReference type="Gene3D" id="2.70.150.10">
    <property type="entry name" value="Calcium-transporting ATPase, cytoplasmic transduction domain A"/>
    <property type="match status" value="1"/>
</dbReference>
<dbReference type="GO" id="GO:0000166">
    <property type="term" value="F:nucleotide binding"/>
    <property type="evidence" value="ECO:0007669"/>
    <property type="project" value="InterPro"/>
</dbReference>
<evidence type="ECO:0000313" key="6">
    <source>
        <dbReference type="Proteomes" id="UP001151518"/>
    </source>
</evidence>
<keyword evidence="3" id="KW-1133">Transmembrane helix</keyword>
<dbReference type="Gene3D" id="1.20.1110.10">
    <property type="entry name" value="Calcium-transporting ATPase, transmembrane domain"/>
    <property type="match status" value="1"/>
</dbReference>
<protein>
    <recommendedName>
        <fullName evidence="4">P-type ATPase A domain-containing protein</fullName>
    </recommendedName>
</protein>
<dbReference type="GO" id="GO:0005886">
    <property type="term" value="C:plasma membrane"/>
    <property type="evidence" value="ECO:0007669"/>
    <property type="project" value="UniProtKB-SubCell"/>
</dbReference>
<keyword evidence="3" id="KW-0472">Membrane</keyword>
<evidence type="ECO:0000313" key="5">
    <source>
        <dbReference type="EMBL" id="KAJ2668534.1"/>
    </source>
</evidence>
<dbReference type="InterPro" id="IPR023214">
    <property type="entry name" value="HAD_sf"/>
</dbReference>
<sequence length="212" mass="22639">MNFVTSVLPIEILIIRDGVQAQTIATSLIQGDTVHLHGSDKAPADLHLIGMPCDLCFDRSMLAGESNTAVAAVAHIDESYLEIHNIAVMGSYVTQGPGIGVVVATRNSTVMAISLRKSFPIFLLGFGVLVNAEGVIFAFVPKDMPICLMLMLTLVTKCICRQNVFAKNLTTVKTPGSINVICSDKTGTLVQDRMTVVHAGFMATIVTADGFK</sequence>
<dbReference type="GO" id="GO:1990573">
    <property type="term" value="P:potassium ion import across plasma membrane"/>
    <property type="evidence" value="ECO:0007669"/>
    <property type="project" value="TreeGrafter"/>
</dbReference>
<dbReference type="GO" id="GO:1902600">
    <property type="term" value="P:proton transmembrane transport"/>
    <property type="evidence" value="ECO:0007669"/>
    <property type="project" value="TreeGrafter"/>
</dbReference>
<organism evidence="5 6">
    <name type="scientific">Coemansia spiralis</name>
    <dbReference type="NCBI Taxonomy" id="417178"/>
    <lineage>
        <taxon>Eukaryota</taxon>
        <taxon>Fungi</taxon>
        <taxon>Fungi incertae sedis</taxon>
        <taxon>Zoopagomycota</taxon>
        <taxon>Kickxellomycotina</taxon>
        <taxon>Kickxellomycetes</taxon>
        <taxon>Kickxellales</taxon>
        <taxon>Kickxellaceae</taxon>
        <taxon>Coemansia</taxon>
    </lineage>
</organism>
<dbReference type="SUPFAM" id="SSF81653">
    <property type="entry name" value="Calcium ATPase, transduction domain A"/>
    <property type="match status" value="1"/>
</dbReference>
<keyword evidence="2" id="KW-1003">Cell membrane</keyword>
<dbReference type="AlphaFoldDB" id="A0A9W8KV59"/>
<dbReference type="EMBL" id="JANBTW010000193">
    <property type="protein sequence ID" value="KAJ2668534.1"/>
    <property type="molecule type" value="Genomic_DNA"/>
</dbReference>
<dbReference type="InterPro" id="IPR023299">
    <property type="entry name" value="ATPase_P-typ_cyto_dom_N"/>
</dbReference>
<dbReference type="InterPro" id="IPR023298">
    <property type="entry name" value="ATPase_P-typ_TM_dom_sf"/>
</dbReference>
<evidence type="ECO:0000256" key="1">
    <source>
        <dbReference type="ARBA" id="ARBA00004651"/>
    </source>
</evidence>
<dbReference type="OrthoDB" id="3352408at2759"/>
<dbReference type="Proteomes" id="UP001151518">
    <property type="component" value="Unassembled WGS sequence"/>
</dbReference>
<name>A0A9W8KV59_9FUNG</name>
<accession>A0A9W8KV59</accession>
<dbReference type="GO" id="GO:0036376">
    <property type="term" value="P:sodium ion export across plasma membrane"/>
    <property type="evidence" value="ECO:0007669"/>
    <property type="project" value="TreeGrafter"/>
</dbReference>
<dbReference type="InterPro" id="IPR050510">
    <property type="entry name" value="Cation_transp_ATPase_P-type"/>
</dbReference>
<dbReference type="Gene3D" id="3.40.1110.10">
    <property type="entry name" value="Calcium-transporting ATPase, cytoplasmic domain N"/>
    <property type="match status" value="1"/>
</dbReference>
<comment type="subcellular location">
    <subcellularLocation>
        <location evidence="1">Cell membrane</location>
        <topology evidence="1">Multi-pass membrane protein</topology>
    </subcellularLocation>
</comment>
<proteinExistence type="predicted"/>
<dbReference type="SUPFAM" id="SSF81665">
    <property type="entry name" value="Calcium ATPase, transmembrane domain M"/>
    <property type="match status" value="1"/>
</dbReference>
<dbReference type="GO" id="GO:0005391">
    <property type="term" value="F:P-type sodium:potassium-exchanging transporter activity"/>
    <property type="evidence" value="ECO:0007669"/>
    <property type="project" value="TreeGrafter"/>
</dbReference>
<gene>
    <name evidence="5" type="ORF">GGI25_006424</name>
</gene>
<dbReference type="PANTHER" id="PTHR43294">
    <property type="entry name" value="SODIUM/POTASSIUM-TRANSPORTING ATPASE SUBUNIT ALPHA"/>
    <property type="match status" value="1"/>
</dbReference>
<feature type="transmembrane region" description="Helical" evidence="3">
    <location>
        <begin position="121"/>
        <end position="140"/>
    </location>
</feature>
<keyword evidence="3" id="KW-0812">Transmembrane</keyword>
<dbReference type="PANTHER" id="PTHR43294:SF21">
    <property type="entry name" value="CATION TRANSPORTING ATPASE"/>
    <property type="match status" value="1"/>
</dbReference>